<dbReference type="Gene3D" id="2.60.120.10">
    <property type="entry name" value="Jelly Rolls"/>
    <property type="match status" value="1"/>
</dbReference>
<protein>
    <recommendedName>
        <fullName evidence="9">3-hydroxyanthranilate 3,4-dioxygenase</fullName>
        <ecNumber evidence="9">1.13.11.6</ecNumber>
    </recommendedName>
    <alternativeName>
        <fullName evidence="9">3-hydroxyanthranilate oxygenase</fullName>
        <shortName evidence="9">3-HAO</shortName>
    </alternativeName>
    <alternativeName>
        <fullName evidence="9">3-hydroxyanthranilic acid dioxygenase</fullName>
        <shortName evidence="9">HAD</shortName>
    </alternativeName>
    <alternativeName>
        <fullName evidence="9">Biosynthesis of nicotinic acid protein 1</fullName>
    </alternativeName>
</protein>
<feature type="binding site" evidence="9">
    <location>
        <position position="168"/>
    </location>
    <ligand>
        <name>a divalent metal cation</name>
        <dbReference type="ChEBI" id="CHEBI:60240"/>
    </ligand>
</feature>
<accession>A0A9P4S508</accession>
<dbReference type="Proteomes" id="UP000799429">
    <property type="component" value="Unassembled WGS sequence"/>
</dbReference>
<feature type="binding site" evidence="9">
    <location>
        <position position="84"/>
    </location>
    <ligand>
        <name>O2</name>
        <dbReference type="ChEBI" id="CHEBI:15379"/>
    </ligand>
</feature>
<evidence type="ECO:0000256" key="8">
    <source>
        <dbReference type="ARBA" id="ARBA00023004"/>
    </source>
</evidence>
<keyword evidence="5 9" id="KW-0479">Metal-binding</keyword>
<dbReference type="GO" id="GO:0006569">
    <property type="term" value="P:L-tryptophan catabolic process"/>
    <property type="evidence" value="ECO:0007669"/>
    <property type="project" value="UniProtKB-UniRule"/>
</dbReference>
<comment type="pathway">
    <text evidence="9">Cofactor biosynthesis; NAD(+) biosynthesis; quinolinate from L-kynurenine: step 3/3.</text>
</comment>
<keyword evidence="7 9" id="KW-0560">Oxidoreductase</keyword>
<evidence type="ECO:0000256" key="9">
    <source>
        <dbReference type="HAMAP-Rule" id="MF_03019"/>
    </source>
</evidence>
<evidence type="ECO:0000256" key="1">
    <source>
        <dbReference type="ARBA" id="ARBA00001954"/>
    </source>
</evidence>
<dbReference type="OrthoDB" id="204928at2759"/>
<feature type="binding site" evidence="9">
    <location>
        <position position="94"/>
    </location>
    <ligand>
        <name>Fe cation</name>
        <dbReference type="ChEBI" id="CHEBI:24875"/>
        <note>catalytic</note>
    </ligand>
</feature>
<feature type="binding site" evidence="9">
    <location>
        <position position="94"/>
    </location>
    <ligand>
        <name>substrate</name>
    </ligand>
</feature>
<feature type="binding site" evidence="9">
    <location>
        <position position="143"/>
    </location>
    <ligand>
        <name>substrate</name>
    </ligand>
</feature>
<keyword evidence="6 9" id="KW-0223">Dioxygenase</keyword>
<dbReference type="AlphaFoldDB" id="A0A9P4S508"/>
<comment type="catalytic activity">
    <reaction evidence="9">
        <text>3-hydroxyanthranilate + O2 = (2Z,4Z)-2-amino-3-carboxymuconate 6-semialdehyde</text>
        <dbReference type="Rhea" id="RHEA:17953"/>
        <dbReference type="ChEBI" id="CHEBI:15379"/>
        <dbReference type="ChEBI" id="CHEBI:36559"/>
        <dbReference type="ChEBI" id="CHEBI:77612"/>
        <dbReference type="EC" id="1.13.11.6"/>
    </reaction>
</comment>
<organism evidence="10 11">
    <name type="scientific">Patellaria atrata CBS 101060</name>
    <dbReference type="NCBI Taxonomy" id="1346257"/>
    <lineage>
        <taxon>Eukaryota</taxon>
        <taxon>Fungi</taxon>
        <taxon>Dikarya</taxon>
        <taxon>Ascomycota</taxon>
        <taxon>Pezizomycotina</taxon>
        <taxon>Dothideomycetes</taxon>
        <taxon>Dothideomycetes incertae sedis</taxon>
        <taxon>Patellariales</taxon>
        <taxon>Patellariaceae</taxon>
        <taxon>Patellaria</taxon>
    </lineage>
</organism>
<dbReference type="GO" id="GO:0034354">
    <property type="term" value="P:'de novo' NAD+ biosynthetic process from L-tryptophan"/>
    <property type="evidence" value="ECO:0007669"/>
    <property type="project" value="UniProtKB-UniRule"/>
</dbReference>
<dbReference type="FunFam" id="2.60.120.10:FF:000093">
    <property type="entry name" value="3-hydroxyanthranilate 3,4-dioxygenase"/>
    <property type="match status" value="1"/>
</dbReference>
<comment type="caution">
    <text evidence="10">The sequence shown here is derived from an EMBL/GenBank/DDBJ whole genome shotgun (WGS) entry which is preliminary data.</text>
</comment>
<dbReference type="PANTHER" id="PTHR15497">
    <property type="entry name" value="3-HYDROXYANTHRANILATE 3,4-DIOXYGENASE"/>
    <property type="match status" value="1"/>
</dbReference>
<gene>
    <name evidence="9" type="primary">BNA1</name>
    <name evidence="10" type="ORF">M501DRAFT_940080</name>
</gene>
<evidence type="ECO:0000313" key="10">
    <source>
        <dbReference type="EMBL" id="KAF2836281.1"/>
    </source>
</evidence>
<dbReference type="NCBIfam" id="TIGR03037">
    <property type="entry name" value="anthran_nbaC"/>
    <property type="match status" value="1"/>
</dbReference>
<feature type="binding site" evidence="9">
    <location>
        <position position="139"/>
    </location>
    <ligand>
        <name>Fe cation</name>
        <dbReference type="ChEBI" id="CHEBI:24875"/>
        <note>catalytic</note>
    </ligand>
</feature>
<dbReference type="InterPro" id="IPR014710">
    <property type="entry name" value="RmlC-like_jellyroll"/>
</dbReference>
<feature type="binding site" evidence="9">
    <location>
        <position position="88"/>
    </location>
    <ligand>
        <name>Fe cation</name>
        <dbReference type="ChEBI" id="CHEBI:24875"/>
        <note>catalytic</note>
    </ligand>
</feature>
<feature type="binding site" evidence="9">
    <location>
        <position position="153"/>
    </location>
    <ligand>
        <name>substrate</name>
    </ligand>
</feature>
<dbReference type="GO" id="GO:0043420">
    <property type="term" value="P:anthranilate metabolic process"/>
    <property type="evidence" value="ECO:0007669"/>
    <property type="project" value="UniProtKB-UniRule"/>
</dbReference>
<keyword evidence="4 9" id="KW-0662">Pyridine nucleotide biosynthesis</keyword>
<dbReference type="EC" id="1.13.11.6" evidence="9"/>
<dbReference type="InterPro" id="IPR011051">
    <property type="entry name" value="RmlC_Cupin_sf"/>
</dbReference>
<dbReference type="PANTHER" id="PTHR15497:SF1">
    <property type="entry name" value="3-HYDROXYANTHRANILATE 3,4-DIOXYGENASE"/>
    <property type="match status" value="1"/>
</dbReference>
<evidence type="ECO:0000313" key="11">
    <source>
        <dbReference type="Proteomes" id="UP000799429"/>
    </source>
</evidence>
<evidence type="ECO:0000256" key="6">
    <source>
        <dbReference type="ARBA" id="ARBA00022964"/>
    </source>
</evidence>
<dbReference type="GO" id="GO:0019805">
    <property type="term" value="P:quinolinate biosynthetic process"/>
    <property type="evidence" value="ECO:0007669"/>
    <property type="project" value="UniProtKB-UniRule"/>
</dbReference>
<dbReference type="HAMAP" id="MF_00825">
    <property type="entry name" value="3_HAO"/>
    <property type="match status" value="1"/>
</dbReference>
<name>A0A9P4S508_9PEZI</name>
<comment type="similarity">
    <text evidence="9">Belongs to the 3-HAO family.</text>
</comment>
<evidence type="ECO:0000256" key="5">
    <source>
        <dbReference type="ARBA" id="ARBA00022723"/>
    </source>
</evidence>
<dbReference type="SUPFAM" id="SSF51182">
    <property type="entry name" value="RmlC-like cupins"/>
    <property type="match status" value="1"/>
</dbReference>
<feature type="binding site" evidence="9">
    <location>
        <position position="171"/>
    </location>
    <ligand>
        <name>a divalent metal cation</name>
        <dbReference type="ChEBI" id="CHEBI:60240"/>
    </ligand>
</feature>
<feature type="binding site" evidence="9">
    <location>
        <position position="205"/>
    </location>
    <ligand>
        <name>a divalent metal cation</name>
        <dbReference type="ChEBI" id="CHEBI:60240"/>
    </ligand>
</feature>
<dbReference type="GO" id="GO:0008198">
    <property type="term" value="F:ferrous iron binding"/>
    <property type="evidence" value="ECO:0007669"/>
    <property type="project" value="UniProtKB-UniRule"/>
</dbReference>
<keyword evidence="3 9" id="KW-0963">Cytoplasm</keyword>
<dbReference type="EMBL" id="MU006104">
    <property type="protein sequence ID" value="KAF2836281.1"/>
    <property type="molecule type" value="Genomic_DNA"/>
</dbReference>
<comment type="function">
    <text evidence="2 9">Catalyzes the oxidative ring opening of 3-hydroxyanthranilate to 2-amino-3-carboxymuconate semialdehyde, which spontaneously cyclizes to quinolinate.</text>
</comment>
<reference evidence="10" key="1">
    <citation type="journal article" date="2020" name="Stud. Mycol.">
        <title>101 Dothideomycetes genomes: a test case for predicting lifestyles and emergence of pathogens.</title>
        <authorList>
            <person name="Haridas S."/>
            <person name="Albert R."/>
            <person name="Binder M."/>
            <person name="Bloem J."/>
            <person name="Labutti K."/>
            <person name="Salamov A."/>
            <person name="Andreopoulos B."/>
            <person name="Baker S."/>
            <person name="Barry K."/>
            <person name="Bills G."/>
            <person name="Bluhm B."/>
            <person name="Cannon C."/>
            <person name="Castanera R."/>
            <person name="Culley D."/>
            <person name="Daum C."/>
            <person name="Ezra D."/>
            <person name="Gonzalez J."/>
            <person name="Henrissat B."/>
            <person name="Kuo A."/>
            <person name="Liang C."/>
            <person name="Lipzen A."/>
            <person name="Lutzoni F."/>
            <person name="Magnuson J."/>
            <person name="Mondo S."/>
            <person name="Nolan M."/>
            <person name="Ohm R."/>
            <person name="Pangilinan J."/>
            <person name="Park H.-J."/>
            <person name="Ramirez L."/>
            <person name="Alfaro M."/>
            <person name="Sun H."/>
            <person name="Tritt A."/>
            <person name="Yoshinaga Y."/>
            <person name="Zwiers L.-H."/>
            <person name="Turgeon B."/>
            <person name="Goodwin S."/>
            <person name="Spatafora J."/>
            <person name="Crous P."/>
            <person name="Grigoriev I."/>
        </authorList>
    </citation>
    <scope>NUCLEOTIDE SEQUENCE</scope>
    <source>
        <strain evidence="10">CBS 101060</strain>
    </source>
</reference>
<evidence type="ECO:0000256" key="3">
    <source>
        <dbReference type="ARBA" id="ARBA00022490"/>
    </source>
</evidence>
<dbReference type="InterPro" id="IPR010329">
    <property type="entry name" value="3hydroanth_dOase"/>
</dbReference>
<keyword evidence="11" id="KW-1185">Reference proteome</keyword>
<evidence type="ECO:0000256" key="4">
    <source>
        <dbReference type="ARBA" id="ARBA00022642"/>
    </source>
</evidence>
<dbReference type="Pfam" id="PF06052">
    <property type="entry name" value="3-HAO"/>
    <property type="match status" value="1"/>
</dbReference>
<dbReference type="GO" id="GO:0005737">
    <property type="term" value="C:cytoplasm"/>
    <property type="evidence" value="ECO:0007669"/>
    <property type="project" value="UniProtKB-SubCell"/>
</dbReference>
<evidence type="ECO:0000256" key="7">
    <source>
        <dbReference type="ARBA" id="ARBA00023002"/>
    </source>
</evidence>
<comment type="cofactor">
    <cofactor evidence="1 9">
        <name>Fe(2+)</name>
        <dbReference type="ChEBI" id="CHEBI:29033"/>
    </cofactor>
</comment>
<dbReference type="GO" id="GO:0000334">
    <property type="term" value="F:3-hydroxyanthranilate 3,4-dioxygenase activity"/>
    <property type="evidence" value="ECO:0007669"/>
    <property type="project" value="UniProtKB-UniRule"/>
</dbReference>
<proteinExistence type="inferred from homology"/>
<dbReference type="CDD" id="cd06123">
    <property type="entry name" value="cupin_HAO"/>
    <property type="match status" value="1"/>
</dbReference>
<evidence type="ECO:0000256" key="2">
    <source>
        <dbReference type="ARBA" id="ARBA00002752"/>
    </source>
</evidence>
<feature type="binding site" evidence="9">
    <location>
        <position position="208"/>
    </location>
    <ligand>
        <name>a divalent metal cation</name>
        <dbReference type="ChEBI" id="CHEBI:60240"/>
    </ligand>
</feature>
<keyword evidence="8 9" id="KW-0408">Iron</keyword>
<sequence length="219" mass="24242">MRNPSHLAPPYRSLLPASQAAAAAAIRPQRRTFTDTSRRRGLSKPLNIPKWLEANSHLLKPPINNYCVTNDDMTVMIVGGPNARTDYHINSTPELFYQYRGSMLLKTVQPPSSPSSPPTFHDIPIAESELYLLPPNIPHNPIRYANTVGIVVEQPRPADSVDRLRWYCRGCGDVVHEAAFHMRDLGSQIREAVEAFAGDRGLRTCGGCGEVCDVTPRAS</sequence>
<comment type="subcellular location">
    <subcellularLocation>
        <location evidence="9">Cytoplasm</location>
    </subcellularLocation>
</comment>